<organism evidence="2 3">
    <name type="scientific">Deinococcus roseus</name>
    <dbReference type="NCBI Taxonomy" id="392414"/>
    <lineage>
        <taxon>Bacteria</taxon>
        <taxon>Thermotogati</taxon>
        <taxon>Deinococcota</taxon>
        <taxon>Deinococci</taxon>
        <taxon>Deinococcales</taxon>
        <taxon>Deinococcaceae</taxon>
        <taxon>Deinococcus</taxon>
    </lineage>
</organism>
<dbReference type="EMBL" id="BMOD01000017">
    <property type="protein sequence ID" value="GGJ46883.1"/>
    <property type="molecule type" value="Genomic_DNA"/>
</dbReference>
<dbReference type="Proteomes" id="UP000632222">
    <property type="component" value="Unassembled WGS sequence"/>
</dbReference>
<dbReference type="SUPFAM" id="SSF52540">
    <property type="entry name" value="P-loop containing nucleoside triphosphate hydrolases"/>
    <property type="match status" value="1"/>
</dbReference>
<feature type="domain" description="Peptidase C39-like" evidence="1">
    <location>
        <begin position="1118"/>
        <end position="1247"/>
    </location>
</feature>
<accession>A0ABQ2D5G7</accession>
<reference evidence="3" key="1">
    <citation type="journal article" date="2019" name="Int. J. Syst. Evol. Microbiol.">
        <title>The Global Catalogue of Microorganisms (GCM) 10K type strain sequencing project: providing services to taxonomists for standard genome sequencing and annotation.</title>
        <authorList>
            <consortium name="The Broad Institute Genomics Platform"/>
            <consortium name="The Broad Institute Genome Sequencing Center for Infectious Disease"/>
            <person name="Wu L."/>
            <person name="Ma J."/>
        </authorList>
    </citation>
    <scope>NUCLEOTIDE SEQUENCE [LARGE SCALE GENOMIC DNA]</scope>
    <source>
        <strain evidence="3">JCM 14370</strain>
    </source>
</reference>
<proteinExistence type="predicted"/>
<dbReference type="RefSeq" id="WP_189005038.1">
    <property type="nucleotide sequence ID" value="NZ_BMOD01000017.1"/>
</dbReference>
<dbReference type="InterPro" id="IPR027417">
    <property type="entry name" value="P-loop_NTPase"/>
</dbReference>
<dbReference type="Gene3D" id="3.90.70.10">
    <property type="entry name" value="Cysteine proteinases"/>
    <property type="match status" value="1"/>
</dbReference>
<protein>
    <recommendedName>
        <fullName evidence="1">Peptidase C39-like domain-containing protein</fullName>
    </recommendedName>
</protein>
<evidence type="ECO:0000313" key="2">
    <source>
        <dbReference type="EMBL" id="GGJ46883.1"/>
    </source>
</evidence>
<sequence>MPIPEPILNEVLRAALLAQFSRSKKPVVLLVAPSGYGKTVAVAQWMRIQKSPCVWITDRKASTSSERVLQELLRQLQGLLGWSLKDPSASLEAVFDVLEEFQDLPLKLVFDGLGGYTPEALHMVARVCRHLPEPQQVILCSRSPKLLGFQQLFSKQQIEVFKADQLAFNLQECALLLGRPYTAEEHQKSQGWCQEVSNQHLGQFVYDPKAYISELVQELPDGVTAVLSALLQKEVWKESDFAQPDILWKLLEAGLPLLPTDLLHYRLHPLLQEWLLDQQDSLEWPSGALDVAQIQQRIRRLLATQQLDTLLPWLEKTMHDWLRQDQFDEVVAVMETLDTRTLTPFLRTALAEAHLELAHLETSERMLLELAQDQVPISRTFVNLARIAVSRDRLEECRHMLEQAKSLAMDPEDELRVACQEVLYHRRLGDLQKALEMADHCVTLARSTGLQEMLITSHCRVAYIERLLGHPQAVEYHASEALRFARHLGLVNRAAPAVNALADLQKDLGQYQKALENLNGAIGAMSSKHPYKGVLHATRSLVYLEIHKFPEALQDMQESLRLYETYQNRFAALLPASLICYVLYRQGKLEELNAHFALFEHQLKSHPISRNLDGRQDHLPLFYGIYHYANGRKRQALLALNELVVNRQNGGLDVVLLAQLFRCKVKHELKKATRQDADVLLEVIGHRDSGIMLGMHYDAFSGVLDHFMEQGWHTETLKALIQQSRPQFNAIQKIHLEMLDKPRLWIGQREVKVPNFYPLMALIYLHLHRGRYSSSVHIADHLWREDLQDRQTRSNRVSAAFSMLKKILREVDALYEDLILRDPREGWMLHEKFEVTSDLDLYMDWDHLSMDTQMDLLHKLPAQFFSTINTDWAETVREQLRASAAYLAREIAGDLAIKGKMQEALDVLELGLRIDPHAFELMEQGINYARAARQFQRAAELSQLLNQEVGKNMPLKHQRTQHNLQTFRNCTLQHLQLDGGVVLQTDCNAGTLISAEIPCDPFTSMILSWNARAPTGSMLEFSVRVKVAGEWSGDYSFGEWSEASRNSRRGQKDQHGHMDTDVLKLFTPATAYQYCVTFSRQTDRTSPLLHDISVLTTGEQDEQSSAPAQQQKAWGLELQVPSMSQLTYEEGAGWCSPTCLKMVLGFHGVETTVPELAQRVYDGTYRGTGNWVFNTAAVAAFGMKGHVNRLASLNEAETYIARGIPLIISISWKDGELHGAPLPRSAGHLLLLAGFTENGDVIVRDPAAVHVAEVRRIYRRRELQQVWLRHSQGMCYVIEPVVADKSAPQSRVQPSDFSELS</sequence>
<gene>
    <name evidence="2" type="ORF">GCM10008938_36270</name>
</gene>
<dbReference type="Gene3D" id="1.25.40.10">
    <property type="entry name" value="Tetratricopeptide repeat domain"/>
    <property type="match status" value="1"/>
</dbReference>
<dbReference type="InterPro" id="IPR011990">
    <property type="entry name" value="TPR-like_helical_dom_sf"/>
</dbReference>
<dbReference type="InterPro" id="IPR039564">
    <property type="entry name" value="Peptidase_C39-like"/>
</dbReference>
<name>A0ABQ2D5G7_9DEIO</name>
<dbReference type="InterPro" id="IPR039563">
    <property type="entry name" value="Peptidase_C39_single_dom"/>
</dbReference>
<dbReference type="Gene3D" id="3.40.50.300">
    <property type="entry name" value="P-loop containing nucleotide triphosphate hydrolases"/>
    <property type="match status" value="1"/>
</dbReference>
<dbReference type="Gene3D" id="1.10.10.10">
    <property type="entry name" value="Winged helix-like DNA-binding domain superfamily/Winged helix DNA-binding domain"/>
    <property type="match status" value="1"/>
</dbReference>
<evidence type="ECO:0000259" key="1">
    <source>
        <dbReference type="Pfam" id="PF13529"/>
    </source>
</evidence>
<dbReference type="CDD" id="cd02549">
    <property type="entry name" value="Peptidase_C39A"/>
    <property type="match status" value="1"/>
</dbReference>
<dbReference type="Pfam" id="PF13529">
    <property type="entry name" value="Peptidase_C39_2"/>
    <property type="match status" value="1"/>
</dbReference>
<dbReference type="SUPFAM" id="SSF48452">
    <property type="entry name" value="TPR-like"/>
    <property type="match status" value="1"/>
</dbReference>
<dbReference type="InterPro" id="IPR036388">
    <property type="entry name" value="WH-like_DNA-bd_sf"/>
</dbReference>
<evidence type="ECO:0000313" key="3">
    <source>
        <dbReference type="Proteomes" id="UP000632222"/>
    </source>
</evidence>
<keyword evidence="3" id="KW-1185">Reference proteome</keyword>
<comment type="caution">
    <text evidence="2">The sequence shown here is derived from an EMBL/GenBank/DDBJ whole genome shotgun (WGS) entry which is preliminary data.</text>
</comment>